<evidence type="ECO:0000313" key="3">
    <source>
        <dbReference type="Proteomes" id="UP001595887"/>
    </source>
</evidence>
<keyword evidence="1" id="KW-0732">Signal</keyword>
<evidence type="ECO:0000313" key="2">
    <source>
        <dbReference type="EMBL" id="MFC4292199.1"/>
    </source>
</evidence>
<protein>
    <submittedName>
        <fullName evidence="2">Uncharacterized protein</fullName>
    </submittedName>
</protein>
<feature type="chain" id="PRO_5047303409" evidence="1">
    <location>
        <begin position="21"/>
        <end position="151"/>
    </location>
</feature>
<comment type="caution">
    <text evidence="2">The sequence shown here is derived from an EMBL/GenBank/DDBJ whole genome shotgun (WGS) entry which is preliminary data.</text>
</comment>
<keyword evidence="3" id="KW-1185">Reference proteome</keyword>
<reference evidence="3" key="1">
    <citation type="journal article" date="2019" name="Int. J. Syst. Evol. Microbiol.">
        <title>The Global Catalogue of Microorganisms (GCM) 10K type strain sequencing project: providing services to taxonomists for standard genome sequencing and annotation.</title>
        <authorList>
            <consortium name="The Broad Institute Genomics Platform"/>
            <consortium name="The Broad Institute Genome Sequencing Center for Infectious Disease"/>
            <person name="Wu L."/>
            <person name="Ma J."/>
        </authorList>
    </citation>
    <scope>NUCLEOTIDE SEQUENCE [LARGE SCALE GENOMIC DNA]</scope>
    <source>
        <strain evidence="3">CECT 8531</strain>
    </source>
</reference>
<proteinExistence type="predicted"/>
<name>A0ABV8RHQ1_9SPHN</name>
<accession>A0ABV8RHQ1</accession>
<dbReference type="Proteomes" id="UP001595887">
    <property type="component" value="Unassembled WGS sequence"/>
</dbReference>
<sequence length="151" mass="16416">MKWPLVALLAATLLPFSAQAQTKSLDKKKAEAPHLKCLGALTSPGKQEEFDLYVWEITAGLKNPDKYRFLSFRVESLTLSSGVESTVVSSFKEKGPIPMIDVGGDVLVLNSDEFVIADFDKPINYSAFGVISDAKYSGTCLAVPKKDRSGL</sequence>
<evidence type="ECO:0000256" key="1">
    <source>
        <dbReference type="SAM" id="SignalP"/>
    </source>
</evidence>
<gene>
    <name evidence="2" type="ORF">ACFOWX_07200</name>
</gene>
<feature type="signal peptide" evidence="1">
    <location>
        <begin position="1"/>
        <end position="20"/>
    </location>
</feature>
<organism evidence="2 3">
    <name type="scientific">Sphingorhabdus arenilitoris</name>
    <dbReference type="NCBI Taxonomy" id="1490041"/>
    <lineage>
        <taxon>Bacteria</taxon>
        <taxon>Pseudomonadati</taxon>
        <taxon>Pseudomonadota</taxon>
        <taxon>Alphaproteobacteria</taxon>
        <taxon>Sphingomonadales</taxon>
        <taxon>Sphingomonadaceae</taxon>
        <taxon>Sphingorhabdus</taxon>
    </lineage>
</organism>
<dbReference type="EMBL" id="JBHSDH010000013">
    <property type="protein sequence ID" value="MFC4292199.1"/>
    <property type="molecule type" value="Genomic_DNA"/>
</dbReference>
<dbReference type="RefSeq" id="WP_381422691.1">
    <property type="nucleotide sequence ID" value="NZ_JBHSDH010000013.1"/>
</dbReference>